<reference evidence="8 9" key="1">
    <citation type="submission" date="2023-12" db="EMBL/GenBank/DDBJ databases">
        <title>A high-quality genome assembly for Dillenia turbinata (Dilleniales).</title>
        <authorList>
            <person name="Chanderbali A."/>
        </authorList>
    </citation>
    <scope>NUCLEOTIDE SEQUENCE [LARGE SCALE GENOMIC DNA]</scope>
    <source>
        <strain evidence="8">LSX21</strain>
        <tissue evidence="8">Leaf</tissue>
    </source>
</reference>
<accession>A0AAN8VVE6</accession>
<dbReference type="GO" id="GO:0005680">
    <property type="term" value="C:anaphase-promoting complex"/>
    <property type="evidence" value="ECO:0007669"/>
    <property type="project" value="TreeGrafter"/>
</dbReference>
<keyword evidence="3" id="KW-0498">Mitosis</keyword>
<dbReference type="GO" id="GO:0031145">
    <property type="term" value="P:anaphase-promoting complex-dependent catabolic process"/>
    <property type="evidence" value="ECO:0007669"/>
    <property type="project" value="TreeGrafter"/>
</dbReference>
<dbReference type="EMBL" id="JBAMMX010000008">
    <property type="protein sequence ID" value="KAK6934137.1"/>
    <property type="molecule type" value="Genomic_DNA"/>
</dbReference>
<keyword evidence="7" id="KW-0472">Membrane</keyword>
<dbReference type="PANTHER" id="PTHR12558">
    <property type="entry name" value="CELL DIVISION CYCLE 16,23,27"/>
    <property type="match status" value="1"/>
</dbReference>
<dbReference type="GO" id="GO:0016567">
    <property type="term" value="P:protein ubiquitination"/>
    <property type="evidence" value="ECO:0007669"/>
    <property type="project" value="TreeGrafter"/>
</dbReference>
<keyword evidence="6" id="KW-0131">Cell cycle</keyword>
<keyword evidence="7" id="KW-0812">Transmembrane</keyword>
<protein>
    <submittedName>
        <fullName evidence="8">Uncharacterized protein</fullName>
    </submittedName>
</protein>
<evidence type="ECO:0000256" key="7">
    <source>
        <dbReference type="SAM" id="Phobius"/>
    </source>
</evidence>
<dbReference type="InterPro" id="IPR011990">
    <property type="entry name" value="TPR-like_helical_dom_sf"/>
</dbReference>
<evidence type="ECO:0000256" key="5">
    <source>
        <dbReference type="ARBA" id="ARBA00022803"/>
    </source>
</evidence>
<organism evidence="8 9">
    <name type="scientific">Dillenia turbinata</name>
    <dbReference type="NCBI Taxonomy" id="194707"/>
    <lineage>
        <taxon>Eukaryota</taxon>
        <taxon>Viridiplantae</taxon>
        <taxon>Streptophyta</taxon>
        <taxon>Embryophyta</taxon>
        <taxon>Tracheophyta</taxon>
        <taxon>Spermatophyta</taxon>
        <taxon>Magnoliopsida</taxon>
        <taxon>eudicotyledons</taxon>
        <taxon>Gunneridae</taxon>
        <taxon>Pentapetalae</taxon>
        <taxon>Dilleniales</taxon>
        <taxon>Dilleniaceae</taxon>
        <taxon>Dillenia</taxon>
    </lineage>
</organism>
<keyword evidence="5" id="KW-0802">TPR repeat</keyword>
<dbReference type="PANTHER" id="PTHR12558:SF9">
    <property type="entry name" value="CELL DIVISION CYCLE PROTEIN 16 HOMOLOG"/>
    <property type="match status" value="1"/>
</dbReference>
<keyword evidence="9" id="KW-1185">Reference proteome</keyword>
<keyword evidence="4" id="KW-0833">Ubl conjugation pathway</keyword>
<dbReference type="AlphaFoldDB" id="A0AAN8VVE6"/>
<dbReference type="GO" id="GO:0045842">
    <property type="term" value="P:positive regulation of mitotic metaphase/anaphase transition"/>
    <property type="evidence" value="ECO:0007669"/>
    <property type="project" value="TreeGrafter"/>
</dbReference>
<keyword evidence="7" id="KW-1133">Transmembrane helix</keyword>
<evidence type="ECO:0000256" key="4">
    <source>
        <dbReference type="ARBA" id="ARBA00022786"/>
    </source>
</evidence>
<sequence>YKAAIKADPLCFEDLQIYCQLKFFFTAVICLFRNILICLLFILLALERLIENHMLTCDEERSLLSSIQFGPEDQWLSSFYLCLIKKYDRDDVVEAKFGELEKRVAWFDESPDFSLYFSLLEKDPFHLKGTLVHLAAAMELGHSNELYLLACNLVKDYPQKALSWFAVGCYYFCLKKYTQFCRYFRFDNLDIHIANLVDSYGNVYAAQEEGAIYLLSRLRWNICKRTTSNLLLTCKKYLIHLCIFVFSFSCKTVCPSDPLVYNELGIVAYHVKE</sequence>
<name>A0AAN8VVE6_9MAGN</name>
<comment type="caution">
    <text evidence="8">The sequence shown here is derived from an EMBL/GenBank/DDBJ whole genome shotgun (WGS) entry which is preliminary data.</text>
</comment>
<feature type="transmembrane region" description="Helical" evidence="7">
    <location>
        <begin position="23"/>
        <end position="46"/>
    </location>
</feature>
<dbReference type="GO" id="GO:0005737">
    <property type="term" value="C:cytoplasm"/>
    <property type="evidence" value="ECO:0007669"/>
    <property type="project" value="TreeGrafter"/>
</dbReference>
<evidence type="ECO:0000256" key="6">
    <source>
        <dbReference type="ARBA" id="ARBA00023306"/>
    </source>
</evidence>
<dbReference type="GO" id="GO:0051301">
    <property type="term" value="P:cell division"/>
    <property type="evidence" value="ECO:0007669"/>
    <property type="project" value="UniProtKB-KW"/>
</dbReference>
<keyword evidence="1" id="KW-0132">Cell division</keyword>
<keyword evidence="2" id="KW-0677">Repeat</keyword>
<dbReference type="Gene3D" id="1.25.40.10">
    <property type="entry name" value="Tetratricopeptide repeat domain"/>
    <property type="match status" value="1"/>
</dbReference>
<evidence type="ECO:0000256" key="1">
    <source>
        <dbReference type="ARBA" id="ARBA00022618"/>
    </source>
</evidence>
<evidence type="ECO:0000256" key="2">
    <source>
        <dbReference type="ARBA" id="ARBA00022737"/>
    </source>
</evidence>
<evidence type="ECO:0000256" key="3">
    <source>
        <dbReference type="ARBA" id="ARBA00022776"/>
    </source>
</evidence>
<feature type="non-terminal residue" evidence="8">
    <location>
        <position position="1"/>
    </location>
</feature>
<evidence type="ECO:0000313" key="9">
    <source>
        <dbReference type="Proteomes" id="UP001370490"/>
    </source>
</evidence>
<gene>
    <name evidence="8" type="ORF">RJ641_034292</name>
</gene>
<dbReference type="Proteomes" id="UP001370490">
    <property type="component" value="Unassembled WGS sequence"/>
</dbReference>
<proteinExistence type="predicted"/>
<evidence type="ECO:0000313" key="8">
    <source>
        <dbReference type="EMBL" id="KAK6934137.1"/>
    </source>
</evidence>